<dbReference type="InParanoid" id="A0A067P665"/>
<dbReference type="OrthoDB" id="2998233at2759"/>
<keyword evidence="1" id="KW-1133">Transmembrane helix</keyword>
<sequence length="209" mass="23240">MTAIIISLSYKLVDPRGSQHVSTEILWTFSLLPFEISLAVFSRALTPPLASPTISVLFGILEGAAWSLPALVALYGFILFTLATLARLTVDKDIWFRDISGSLSPFPLSCIIERLRNPTTTRIQDNANIWPSVPREDIRRVSYCLPGCNCNRKLHLPPRFSPSSSSERLISCPCPAETLAEASPERVSRLIRTPTPLQRMSVIELDFTV</sequence>
<evidence type="ECO:0000313" key="2">
    <source>
        <dbReference type="EMBL" id="KDQ50284.1"/>
    </source>
</evidence>
<reference evidence="3" key="1">
    <citation type="journal article" date="2014" name="Proc. Natl. Acad. Sci. U.S.A.">
        <title>Extensive sampling of basidiomycete genomes demonstrates inadequacy of the white-rot/brown-rot paradigm for wood decay fungi.</title>
        <authorList>
            <person name="Riley R."/>
            <person name="Salamov A.A."/>
            <person name="Brown D.W."/>
            <person name="Nagy L.G."/>
            <person name="Floudas D."/>
            <person name="Held B.W."/>
            <person name="Levasseur A."/>
            <person name="Lombard V."/>
            <person name="Morin E."/>
            <person name="Otillar R."/>
            <person name="Lindquist E.A."/>
            <person name="Sun H."/>
            <person name="LaButti K.M."/>
            <person name="Schmutz J."/>
            <person name="Jabbour D."/>
            <person name="Luo H."/>
            <person name="Baker S.E."/>
            <person name="Pisabarro A.G."/>
            <person name="Walton J.D."/>
            <person name="Blanchette R.A."/>
            <person name="Henrissat B."/>
            <person name="Martin F."/>
            <person name="Cullen D."/>
            <person name="Hibbett D.S."/>
            <person name="Grigoriev I.V."/>
        </authorList>
    </citation>
    <scope>NUCLEOTIDE SEQUENCE [LARGE SCALE GENOMIC DNA]</scope>
    <source>
        <strain evidence="3">MUCL 33604</strain>
    </source>
</reference>
<dbReference type="EMBL" id="KL197763">
    <property type="protein sequence ID" value="KDQ50284.1"/>
    <property type="molecule type" value="Genomic_DNA"/>
</dbReference>
<protein>
    <submittedName>
        <fullName evidence="2">Uncharacterized protein</fullName>
    </submittedName>
</protein>
<keyword evidence="3" id="KW-1185">Reference proteome</keyword>
<accession>A0A067P665</accession>
<proteinExistence type="predicted"/>
<name>A0A067P665_9AGAM</name>
<gene>
    <name evidence="2" type="ORF">JAAARDRAFT_200165</name>
</gene>
<feature type="transmembrane region" description="Helical" evidence="1">
    <location>
        <begin position="65"/>
        <end position="90"/>
    </location>
</feature>
<dbReference type="AlphaFoldDB" id="A0A067P665"/>
<dbReference type="Proteomes" id="UP000027265">
    <property type="component" value="Unassembled WGS sequence"/>
</dbReference>
<keyword evidence="1" id="KW-0472">Membrane</keyword>
<organism evidence="2 3">
    <name type="scientific">Jaapia argillacea MUCL 33604</name>
    <dbReference type="NCBI Taxonomy" id="933084"/>
    <lineage>
        <taxon>Eukaryota</taxon>
        <taxon>Fungi</taxon>
        <taxon>Dikarya</taxon>
        <taxon>Basidiomycota</taxon>
        <taxon>Agaricomycotina</taxon>
        <taxon>Agaricomycetes</taxon>
        <taxon>Agaricomycetidae</taxon>
        <taxon>Jaapiales</taxon>
        <taxon>Jaapiaceae</taxon>
        <taxon>Jaapia</taxon>
    </lineage>
</organism>
<dbReference type="HOGENOM" id="CLU_1378604_0_0_1"/>
<keyword evidence="1" id="KW-0812">Transmembrane</keyword>
<evidence type="ECO:0000256" key="1">
    <source>
        <dbReference type="SAM" id="Phobius"/>
    </source>
</evidence>
<evidence type="ECO:0000313" key="3">
    <source>
        <dbReference type="Proteomes" id="UP000027265"/>
    </source>
</evidence>